<dbReference type="AlphaFoldDB" id="A0A926HWQ4"/>
<dbReference type="Proteomes" id="UP000617951">
    <property type="component" value="Unassembled WGS sequence"/>
</dbReference>
<protein>
    <submittedName>
        <fullName evidence="9">Tyrosine-type recombinase/integrase</fullName>
    </submittedName>
</protein>
<evidence type="ECO:0000256" key="5">
    <source>
        <dbReference type="ARBA" id="ARBA00023172"/>
    </source>
</evidence>
<dbReference type="InterPro" id="IPR002104">
    <property type="entry name" value="Integrase_catalytic"/>
</dbReference>
<dbReference type="Gene3D" id="1.10.150.130">
    <property type="match status" value="1"/>
</dbReference>
<dbReference type="InterPro" id="IPR010998">
    <property type="entry name" value="Integrase_recombinase_N"/>
</dbReference>
<keyword evidence="3" id="KW-0229">DNA integration</keyword>
<sequence length="274" mass="31697">MREKMREYIRFLEYEEKSRATREQYRRDIEKFLSFLGDRRLTKEVVIQYKELLQNRYQPGSVNTKLAAINGFFSFLGNSQLRVKLLKIQKKPFCSNEKRLSRAEYLRLVETAKQKGNEKLALIIQTICGTGIRVSELQFITTEAVASGEAAICLKGKNRTVLIAGRLRKALKTYICREGIVSGPVFTTRSGRPMDRFCIWKMMKSLCENAGVRAEKVFPHNLRHLFARCFYSLDKDIVRLADILGHSSINTTRIYIAAFGYEHRRRIDALGLVI</sequence>
<organism evidence="9 10">
    <name type="scientific">Guopingia tenuis</name>
    <dbReference type="NCBI Taxonomy" id="2763656"/>
    <lineage>
        <taxon>Bacteria</taxon>
        <taxon>Bacillati</taxon>
        <taxon>Bacillota</taxon>
        <taxon>Clostridia</taxon>
        <taxon>Christensenellales</taxon>
        <taxon>Christensenellaceae</taxon>
        <taxon>Guopingia</taxon>
    </lineage>
</organism>
<keyword evidence="10" id="KW-1185">Reference proteome</keyword>
<comment type="similarity">
    <text evidence="2">Belongs to the 'phage' integrase family.</text>
</comment>
<evidence type="ECO:0000256" key="3">
    <source>
        <dbReference type="ARBA" id="ARBA00022908"/>
    </source>
</evidence>
<accession>A0A926HWQ4</accession>
<evidence type="ECO:0000256" key="2">
    <source>
        <dbReference type="ARBA" id="ARBA00008857"/>
    </source>
</evidence>
<dbReference type="InterPro" id="IPR004107">
    <property type="entry name" value="Integrase_SAM-like_N"/>
</dbReference>
<gene>
    <name evidence="9" type="ORF">H8693_03170</name>
</gene>
<keyword evidence="5" id="KW-0233">DNA recombination</keyword>
<dbReference type="Pfam" id="PF02899">
    <property type="entry name" value="Phage_int_SAM_1"/>
    <property type="match status" value="1"/>
</dbReference>
<comment type="function">
    <text evidence="1">Site-specific tyrosine recombinase, which acts by catalyzing the cutting and rejoining of the recombining DNA molecules.</text>
</comment>
<dbReference type="RefSeq" id="WP_249279757.1">
    <property type="nucleotide sequence ID" value="NZ_JACRSS010000001.1"/>
</dbReference>
<evidence type="ECO:0000313" key="9">
    <source>
        <dbReference type="EMBL" id="MBC8537936.1"/>
    </source>
</evidence>
<keyword evidence="4 6" id="KW-0238">DNA-binding</keyword>
<dbReference type="PROSITE" id="PS51900">
    <property type="entry name" value="CB"/>
    <property type="match status" value="1"/>
</dbReference>
<feature type="domain" description="Tyr recombinase" evidence="7">
    <location>
        <begin position="95"/>
        <end position="269"/>
    </location>
</feature>
<evidence type="ECO:0000259" key="7">
    <source>
        <dbReference type="PROSITE" id="PS51898"/>
    </source>
</evidence>
<dbReference type="InterPro" id="IPR050090">
    <property type="entry name" value="Tyrosine_recombinase_XerCD"/>
</dbReference>
<dbReference type="PANTHER" id="PTHR30349:SF41">
    <property type="entry name" value="INTEGRASE_RECOMBINASE PROTEIN MJ0367-RELATED"/>
    <property type="match status" value="1"/>
</dbReference>
<dbReference type="GO" id="GO:0003677">
    <property type="term" value="F:DNA binding"/>
    <property type="evidence" value="ECO:0007669"/>
    <property type="project" value="UniProtKB-UniRule"/>
</dbReference>
<dbReference type="InterPro" id="IPR011010">
    <property type="entry name" value="DNA_brk_join_enz"/>
</dbReference>
<feature type="domain" description="Core-binding (CB)" evidence="8">
    <location>
        <begin position="1"/>
        <end position="77"/>
    </location>
</feature>
<evidence type="ECO:0000256" key="1">
    <source>
        <dbReference type="ARBA" id="ARBA00003283"/>
    </source>
</evidence>
<dbReference type="InterPro" id="IPR013762">
    <property type="entry name" value="Integrase-like_cat_sf"/>
</dbReference>
<dbReference type="GO" id="GO:0015074">
    <property type="term" value="P:DNA integration"/>
    <property type="evidence" value="ECO:0007669"/>
    <property type="project" value="UniProtKB-KW"/>
</dbReference>
<name>A0A926HWQ4_9FIRM</name>
<evidence type="ECO:0000259" key="8">
    <source>
        <dbReference type="PROSITE" id="PS51900"/>
    </source>
</evidence>
<dbReference type="PANTHER" id="PTHR30349">
    <property type="entry name" value="PHAGE INTEGRASE-RELATED"/>
    <property type="match status" value="1"/>
</dbReference>
<dbReference type="SUPFAM" id="SSF56349">
    <property type="entry name" value="DNA breaking-rejoining enzymes"/>
    <property type="match status" value="1"/>
</dbReference>
<dbReference type="Pfam" id="PF00589">
    <property type="entry name" value="Phage_integrase"/>
    <property type="match status" value="1"/>
</dbReference>
<dbReference type="EMBL" id="JACRSS010000001">
    <property type="protein sequence ID" value="MBC8537936.1"/>
    <property type="molecule type" value="Genomic_DNA"/>
</dbReference>
<evidence type="ECO:0000313" key="10">
    <source>
        <dbReference type="Proteomes" id="UP000617951"/>
    </source>
</evidence>
<reference evidence="9" key="1">
    <citation type="submission" date="2020-08" db="EMBL/GenBank/DDBJ databases">
        <title>Genome public.</title>
        <authorList>
            <person name="Liu C."/>
            <person name="Sun Q."/>
        </authorList>
    </citation>
    <scope>NUCLEOTIDE SEQUENCE</scope>
    <source>
        <strain evidence="9">NSJ-63</strain>
    </source>
</reference>
<dbReference type="PROSITE" id="PS51898">
    <property type="entry name" value="TYR_RECOMBINASE"/>
    <property type="match status" value="1"/>
</dbReference>
<dbReference type="InterPro" id="IPR044068">
    <property type="entry name" value="CB"/>
</dbReference>
<evidence type="ECO:0000256" key="6">
    <source>
        <dbReference type="PROSITE-ProRule" id="PRU01248"/>
    </source>
</evidence>
<dbReference type="GO" id="GO:0006310">
    <property type="term" value="P:DNA recombination"/>
    <property type="evidence" value="ECO:0007669"/>
    <property type="project" value="UniProtKB-KW"/>
</dbReference>
<evidence type="ECO:0000256" key="4">
    <source>
        <dbReference type="ARBA" id="ARBA00023125"/>
    </source>
</evidence>
<comment type="caution">
    <text evidence="9">The sequence shown here is derived from an EMBL/GenBank/DDBJ whole genome shotgun (WGS) entry which is preliminary data.</text>
</comment>
<proteinExistence type="inferred from homology"/>
<dbReference type="Gene3D" id="1.10.443.10">
    <property type="entry name" value="Intergrase catalytic core"/>
    <property type="match status" value="1"/>
</dbReference>